<proteinExistence type="predicted"/>
<gene>
    <name evidence="1" type="ORF">GPM918_LOCUS5205</name>
    <name evidence="2" type="ORF">OVA965_LOCUS7790</name>
    <name evidence="3" type="ORF">SRO942_LOCUS5205</name>
    <name evidence="4" type="ORF">TMI583_LOCUS7785</name>
</gene>
<dbReference type="EMBL" id="CAJOBC010000744">
    <property type="protein sequence ID" value="CAF3621107.1"/>
    <property type="molecule type" value="Genomic_DNA"/>
</dbReference>
<evidence type="ECO:0000313" key="2">
    <source>
        <dbReference type="EMBL" id="CAF0864189.1"/>
    </source>
</evidence>
<dbReference type="Proteomes" id="UP000677228">
    <property type="component" value="Unassembled WGS sequence"/>
</dbReference>
<dbReference type="Proteomes" id="UP000663829">
    <property type="component" value="Unassembled WGS sequence"/>
</dbReference>
<dbReference type="EMBL" id="CAJNOK010002534">
    <property type="protein sequence ID" value="CAF0864189.1"/>
    <property type="molecule type" value="Genomic_DNA"/>
</dbReference>
<keyword evidence="5" id="KW-1185">Reference proteome</keyword>
<dbReference type="Proteomes" id="UP000681722">
    <property type="component" value="Unassembled WGS sequence"/>
</dbReference>
<comment type="caution">
    <text evidence="1">The sequence shown here is derived from an EMBL/GenBank/DDBJ whole genome shotgun (WGS) entry which is preliminary data.</text>
</comment>
<name>A0A813UY48_9BILA</name>
<organism evidence="1 5">
    <name type="scientific">Didymodactylos carnosus</name>
    <dbReference type="NCBI Taxonomy" id="1234261"/>
    <lineage>
        <taxon>Eukaryota</taxon>
        <taxon>Metazoa</taxon>
        <taxon>Spiralia</taxon>
        <taxon>Gnathifera</taxon>
        <taxon>Rotifera</taxon>
        <taxon>Eurotatoria</taxon>
        <taxon>Bdelloidea</taxon>
        <taxon>Philodinida</taxon>
        <taxon>Philodinidae</taxon>
        <taxon>Didymodactylos</taxon>
    </lineage>
</organism>
<dbReference type="OrthoDB" id="10015928at2759"/>
<reference evidence="1" key="1">
    <citation type="submission" date="2021-02" db="EMBL/GenBank/DDBJ databases">
        <authorList>
            <person name="Nowell W R."/>
        </authorList>
    </citation>
    <scope>NUCLEOTIDE SEQUENCE</scope>
</reference>
<dbReference type="Proteomes" id="UP000682733">
    <property type="component" value="Unassembled WGS sequence"/>
</dbReference>
<accession>A0A813UY48</accession>
<sequence length="254" mass="28265">MMITHDSDSGIFDIDQLKQSRSSLVSSTSSSGNSYSLDNSVSLSCSSSYSNSFRSILEPNDLQHVGARCRSSLIGTERNENYFLPTKSCSTCSSNNSTIIQEHSCNETLPISLNRTQVIPARKKNIYQSTSSKVVRKCYSLRSCLPSAKSISSTARSPTRKTQAHFFAQLAQQYPLLLVLNNYHCTCGCRFSVQNGETVICLETNGLIQKQKWITVVSGHLICSKIPKSYVCDVYALRQNVKSRQHCSLIETEF</sequence>
<evidence type="ECO:0000313" key="3">
    <source>
        <dbReference type="EMBL" id="CAF3621107.1"/>
    </source>
</evidence>
<protein>
    <submittedName>
        <fullName evidence="1">Uncharacterized protein</fullName>
    </submittedName>
</protein>
<dbReference type="EMBL" id="CAJOBA010002533">
    <property type="protein sequence ID" value="CAF3648978.1"/>
    <property type="molecule type" value="Genomic_DNA"/>
</dbReference>
<dbReference type="AlphaFoldDB" id="A0A813UY48"/>
<evidence type="ECO:0000313" key="4">
    <source>
        <dbReference type="EMBL" id="CAF3648978.1"/>
    </source>
</evidence>
<evidence type="ECO:0000313" key="1">
    <source>
        <dbReference type="EMBL" id="CAF0833993.1"/>
    </source>
</evidence>
<dbReference type="EMBL" id="CAJNOQ010000744">
    <property type="protein sequence ID" value="CAF0833993.1"/>
    <property type="molecule type" value="Genomic_DNA"/>
</dbReference>
<evidence type="ECO:0000313" key="5">
    <source>
        <dbReference type="Proteomes" id="UP000663829"/>
    </source>
</evidence>